<dbReference type="EMBL" id="JBHSKN010000016">
    <property type="protein sequence ID" value="MFC5241927.1"/>
    <property type="molecule type" value="Genomic_DNA"/>
</dbReference>
<dbReference type="RefSeq" id="WP_344560330.1">
    <property type="nucleotide sequence ID" value="NZ_BAAATG010000017.1"/>
</dbReference>
<comment type="caution">
    <text evidence="2">The sequence shown here is derived from an EMBL/GenBank/DDBJ whole genome shotgun (WGS) entry which is preliminary data.</text>
</comment>
<feature type="compositionally biased region" description="Low complexity" evidence="1">
    <location>
        <begin position="364"/>
        <end position="375"/>
    </location>
</feature>
<reference evidence="3" key="1">
    <citation type="journal article" date="2019" name="Int. J. Syst. Evol. Microbiol.">
        <title>The Global Catalogue of Microorganisms (GCM) 10K type strain sequencing project: providing services to taxonomists for standard genome sequencing and annotation.</title>
        <authorList>
            <consortium name="The Broad Institute Genomics Platform"/>
            <consortium name="The Broad Institute Genome Sequencing Center for Infectious Disease"/>
            <person name="Wu L."/>
            <person name="Ma J."/>
        </authorList>
    </citation>
    <scope>NUCLEOTIDE SEQUENCE [LARGE SCALE GENOMIC DNA]</scope>
    <source>
        <strain evidence="3">CGMCC 4.7131</strain>
    </source>
</reference>
<accession>A0ABW0DSV7</accession>
<organism evidence="2 3">
    <name type="scientific">Streptomyces atrovirens</name>
    <dbReference type="NCBI Taxonomy" id="285556"/>
    <lineage>
        <taxon>Bacteria</taxon>
        <taxon>Bacillati</taxon>
        <taxon>Actinomycetota</taxon>
        <taxon>Actinomycetes</taxon>
        <taxon>Kitasatosporales</taxon>
        <taxon>Streptomycetaceae</taxon>
        <taxon>Streptomyces</taxon>
    </lineage>
</organism>
<dbReference type="Proteomes" id="UP001596035">
    <property type="component" value="Unassembled WGS sequence"/>
</dbReference>
<protein>
    <submittedName>
        <fullName evidence="2">Acyl-CoA synthetase</fullName>
    </submittedName>
</protein>
<proteinExistence type="predicted"/>
<dbReference type="Gene3D" id="3.40.50.12780">
    <property type="entry name" value="N-terminal domain of ligase-like"/>
    <property type="match status" value="1"/>
</dbReference>
<feature type="region of interest" description="Disordered" evidence="1">
    <location>
        <begin position="1"/>
        <end position="25"/>
    </location>
</feature>
<dbReference type="Gene3D" id="3.30.300.30">
    <property type="match status" value="1"/>
</dbReference>
<feature type="region of interest" description="Disordered" evidence="1">
    <location>
        <begin position="346"/>
        <end position="383"/>
    </location>
</feature>
<gene>
    <name evidence="2" type="ORF">ACFPWV_18730</name>
</gene>
<dbReference type="SUPFAM" id="SSF56801">
    <property type="entry name" value="Acetyl-CoA synthetase-like"/>
    <property type="match status" value="1"/>
</dbReference>
<dbReference type="InterPro" id="IPR042099">
    <property type="entry name" value="ANL_N_sf"/>
</dbReference>
<dbReference type="InterPro" id="IPR045851">
    <property type="entry name" value="AMP-bd_C_sf"/>
</dbReference>
<sequence>MPEAATEGRPGSAPRTEVEFATSGHTGTPVSWWRGADQLAYEAALVTDLLVGEVDHVVNFAPTRHLFGHLFGEVLPRTRGVDVHHAWRHAVTDVPPLRSGARTLLVCLPSAWPLLRRLLPALGALPRVVALHSTAAAPQAAKDVVHALRGTGFTAHALLGSTETGAVAHRPVAPAGTDDGPWRLLPDVALVPEPAATPAADAAADAVQPLHVISPRIGRRHDLPAPPDSWRTADLIRRRAPREFDHLGRASRLVKANGVRVWLDAVEAALAGALPGLDVTCLPVPDGVRGEHYEIYCATPGRHGDAAVAGPRLVRRTLARLLPGVPGPRTVHLVDRIPRSAVGKVRIPELRTPERAPAPRPAAPRETAPRATAPRVPELGTSA</sequence>
<evidence type="ECO:0000256" key="1">
    <source>
        <dbReference type="SAM" id="MobiDB-lite"/>
    </source>
</evidence>
<evidence type="ECO:0000313" key="3">
    <source>
        <dbReference type="Proteomes" id="UP001596035"/>
    </source>
</evidence>
<evidence type="ECO:0000313" key="2">
    <source>
        <dbReference type="EMBL" id="MFC5241927.1"/>
    </source>
</evidence>
<name>A0ABW0DSV7_9ACTN</name>
<keyword evidence="3" id="KW-1185">Reference proteome</keyword>